<dbReference type="InterPro" id="IPR016193">
    <property type="entry name" value="Cytidine_deaminase-like"/>
</dbReference>
<dbReference type="PANTHER" id="PTHR11644">
    <property type="entry name" value="CYTIDINE DEAMINASE"/>
    <property type="match status" value="1"/>
</dbReference>
<dbReference type="InterPro" id="IPR050202">
    <property type="entry name" value="Cyt/Deoxycyt_deaminase"/>
</dbReference>
<evidence type="ECO:0000256" key="8">
    <source>
        <dbReference type="ARBA" id="ARBA00022833"/>
    </source>
</evidence>
<proteinExistence type="inferred from homology"/>
<comment type="function">
    <text evidence="2 15">This enzyme scavenges exogenous and endogenous cytidine and 2'-deoxycytidine for UMP synthesis.</text>
</comment>
<feature type="binding site" evidence="14">
    <location>
        <position position="97"/>
    </location>
    <ligand>
        <name>Zn(2+)</name>
        <dbReference type="ChEBI" id="CHEBI:29105"/>
        <note>catalytic</note>
    </ligand>
</feature>
<dbReference type="InterPro" id="IPR002125">
    <property type="entry name" value="CMP_dCMP_dom"/>
</dbReference>
<dbReference type="InterPro" id="IPR006262">
    <property type="entry name" value="Cyt_deam_tetra"/>
</dbReference>
<feature type="binding site" evidence="14">
    <location>
        <position position="100"/>
    </location>
    <ligand>
        <name>Zn(2+)</name>
        <dbReference type="ChEBI" id="CHEBI:29105"/>
        <note>catalytic</note>
    </ligand>
</feature>
<dbReference type="GO" id="GO:0042802">
    <property type="term" value="F:identical protein binding"/>
    <property type="evidence" value="ECO:0007669"/>
    <property type="project" value="UniProtKB-ARBA"/>
</dbReference>
<evidence type="ECO:0000256" key="2">
    <source>
        <dbReference type="ARBA" id="ARBA00003949"/>
    </source>
</evidence>
<evidence type="ECO:0000256" key="7">
    <source>
        <dbReference type="ARBA" id="ARBA00022801"/>
    </source>
</evidence>
<evidence type="ECO:0000256" key="3">
    <source>
        <dbReference type="ARBA" id="ARBA00006576"/>
    </source>
</evidence>
<evidence type="ECO:0000313" key="17">
    <source>
        <dbReference type="EMBL" id="MBE9114588.1"/>
    </source>
</evidence>
<evidence type="ECO:0000256" key="4">
    <source>
        <dbReference type="ARBA" id="ARBA00012783"/>
    </source>
</evidence>
<dbReference type="NCBIfam" id="TIGR01354">
    <property type="entry name" value="cyt_deam_tetra"/>
    <property type="match status" value="1"/>
</dbReference>
<dbReference type="GO" id="GO:0005829">
    <property type="term" value="C:cytosol"/>
    <property type="evidence" value="ECO:0007669"/>
    <property type="project" value="TreeGrafter"/>
</dbReference>
<comment type="similarity">
    <text evidence="3 15">Belongs to the cytidine and deoxycytidylate deaminase family.</text>
</comment>
<comment type="caution">
    <text evidence="17">The sequence shown here is derived from an EMBL/GenBank/DDBJ whole genome shotgun (WGS) entry which is preliminary data.</text>
</comment>
<evidence type="ECO:0000256" key="14">
    <source>
        <dbReference type="PIRSR" id="PIRSR606262-3"/>
    </source>
</evidence>
<dbReference type="Pfam" id="PF00383">
    <property type="entry name" value="dCMP_cyt_deam_1"/>
    <property type="match status" value="1"/>
</dbReference>
<evidence type="ECO:0000256" key="12">
    <source>
        <dbReference type="PIRSR" id="PIRSR606262-1"/>
    </source>
</evidence>
<dbReference type="GO" id="GO:0055086">
    <property type="term" value="P:nucleobase-containing small molecule metabolic process"/>
    <property type="evidence" value="ECO:0007669"/>
    <property type="project" value="UniProtKB-ARBA"/>
</dbReference>
<evidence type="ECO:0000256" key="10">
    <source>
        <dbReference type="ARBA" id="ARBA00049252"/>
    </source>
</evidence>
<dbReference type="GO" id="GO:0072527">
    <property type="term" value="P:pyrimidine-containing compound metabolic process"/>
    <property type="evidence" value="ECO:0007669"/>
    <property type="project" value="UniProtKB-ARBA"/>
</dbReference>
<organism evidence="17 18">
    <name type="scientific">Lusitaniella coriacea LEGE 07157</name>
    <dbReference type="NCBI Taxonomy" id="945747"/>
    <lineage>
        <taxon>Bacteria</taxon>
        <taxon>Bacillati</taxon>
        <taxon>Cyanobacteriota</taxon>
        <taxon>Cyanophyceae</taxon>
        <taxon>Spirulinales</taxon>
        <taxon>Lusitaniellaceae</taxon>
        <taxon>Lusitaniella</taxon>
    </lineage>
</organism>
<comment type="cofactor">
    <cofactor evidence="1 14 15">
        <name>Zn(2+)</name>
        <dbReference type="ChEBI" id="CHEBI:29105"/>
    </cofactor>
</comment>
<dbReference type="EMBL" id="JADEWZ010000002">
    <property type="protein sequence ID" value="MBE9114588.1"/>
    <property type="molecule type" value="Genomic_DNA"/>
</dbReference>
<evidence type="ECO:0000256" key="15">
    <source>
        <dbReference type="RuleBase" id="RU364006"/>
    </source>
</evidence>
<comment type="catalytic activity">
    <reaction evidence="11 15">
        <text>cytidine + H2O + H(+) = uridine + NH4(+)</text>
        <dbReference type="Rhea" id="RHEA:16069"/>
        <dbReference type="ChEBI" id="CHEBI:15377"/>
        <dbReference type="ChEBI" id="CHEBI:15378"/>
        <dbReference type="ChEBI" id="CHEBI:16704"/>
        <dbReference type="ChEBI" id="CHEBI:17562"/>
        <dbReference type="ChEBI" id="CHEBI:28938"/>
        <dbReference type="EC" id="3.5.4.5"/>
    </reaction>
</comment>
<evidence type="ECO:0000256" key="1">
    <source>
        <dbReference type="ARBA" id="ARBA00001947"/>
    </source>
</evidence>
<dbReference type="PROSITE" id="PS00903">
    <property type="entry name" value="CYT_DCMP_DEAMINASES_1"/>
    <property type="match status" value="1"/>
</dbReference>
<evidence type="ECO:0000256" key="13">
    <source>
        <dbReference type="PIRSR" id="PIRSR606262-2"/>
    </source>
</evidence>
<reference evidence="17" key="1">
    <citation type="submission" date="2020-10" db="EMBL/GenBank/DDBJ databases">
        <authorList>
            <person name="Castelo-Branco R."/>
            <person name="Eusebio N."/>
            <person name="Adriana R."/>
            <person name="Vieira A."/>
            <person name="Brugerolle De Fraissinette N."/>
            <person name="Rezende De Castro R."/>
            <person name="Schneider M.P."/>
            <person name="Vasconcelos V."/>
            <person name="Leao P.N."/>
        </authorList>
    </citation>
    <scope>NUCLEOTIDE SEQUENCE</scope>
    <source>
        <strain evidence="17">LEGE 07157</strain>
    </source>
</reference>
<dbReference type="GO" id="GO:0008270">
    <property type="term" value="F:zinc ion binding"/>
    <property type="evidence" value="ECO:0007669"/>
    <property type="project" value="UniProtKB-UniRule"/>
</dbReference>
<evidence type="ECO:0000256" key="5">
    <source>
        <dbReference type="ARBA" id="ARBA00018266"/>
    </source>
</evidence>
<feature type="binding site" evidence="14">
    <location>
        <position position="61"/>
    </location>
    <ligand>
        <name>Zn(2+)</name>
        <dbReference type="ChEBI" id="CHEBI:29105"/>
        <note>catalytic</note>
    </ligand>
</feature>
<dbReference type="FunFam" id="3.40.140.10:FF:000008">
    <property type="entry name" value="Cytidine deaminase"/>
    <property type="match status" value="1"/>
</dbReference>
<accession>A0A8J7AMJ0</accession>
<sequence>MTIARLSQQEKLQLLNAAERVSTKAYAPFSHFQVGAALLTEKGNLYAGCNVENSSYGLTICAERSAIVAAVAGEGGDKLKIRAIAVINARKQHCVPCGACRQFIYEFSPDALVLFYSRDGLQEKTIAELLPYGFGFL</sequence>
<feature type="domain" description="CMP/dCMP-type deaminase" evidence="16">
    <location>
        <begin position="9"/>
        <end position="137"/>
    </location>
</feature>
<feature type="binding site" evidence="13">
    <location>
        <begin position="50"/>
        <end position="56"/>
    </location>
    <ligand>
        <name>substrate</name>
    </ligand>
</feature>
<protein>
    <recommendedName>
        <fullName evidence="5 15">Cytidine deaminase</fullName>
        <ecNumber evidence="4 15">3.5.4.5</ecNumber>
    </recommendedName>
    <alternativeName>
        <fullName evidence="9 15">Cytidine aminohydrolase</fullName>
    </alternativeName>
</protein>
<dbReference type="PANTHER" id="PTHR11644:SF2">
    <property type="entry name" value="CYTIDINE DEAMINASE"/>
    <property type="match status" value="1"/>
</dbReference>
<keyword evidence="7 15" id="KW-0378">Hydrolase</keyword>
<dbReference type="RefSeq" id="WP_194027681.1">
    <property type="nucleotide sequence ID" value="NZ_JADEWZ010000002.1"/>
</dbReference>
<evidence type="ECO:0000256" key="11">
    <source>
        <dbReference type="ARBA" id="ARBA00049558"/>
    </source>
</evidence>
<dbReference type="PROSITE" id="PS51747">
    <property type="entry name" value="CYT_DCMP_DEAMINASES_2"/>
    <property type="match status" value="1"/>
</dbReference>
<dbReference type="InterPro" id="IPR016192">
    <property type="entry name" value="APOBEC/CMP_deaminase_Zn-bd"/>
</dbReference>
<dbReference type="Gene3D" id="3.40.140.10">
    <property type="entry name" value="Cytidine Deaminase, domain 2"/>
    <property type="match status" value="1"/>
</dbReference>
<keyword evidence="6 14" id="KW-0479">Metal-binding</keyword>
<name>A0A8J7AMJ0_9CYAN</name>
<evidence type="ECO:0000256" key="9">
    <source>
        <dbReference type="ARBA" id="ARBA00032005"/>
    </source>
</evidence>
<dbReference type="CDD" id="cd01283">
    <property type="entry name" value="cytidine_deaminase"/>
    <property type="match status" value="1"/>
</dbReference>
<gene>
    <name evidence="17" type="ORF">IQ249_01640</name>
</gene>
<dbReference type="GO" id="GO:0004126">
    <property type="term" value="F:cytidine deaminase activity"/>
    <property type="evidence" value="ECO:0007669"/>
    <property type="project" value="UniProtKB-UniRule"/>
</dbReference>
<dbReference type="Proteomes" id="UP000654482">
    <property type="component" value="Unassembled WGS sequence"/>
</dbReference>
<evidence type="ECO:0000256" key="6">
    <source>
        <dbReference type="ARBA" id="ARBA00022723"/>
    </source>
</evidence>
<dbReference type="NCBIfam" id="NF004064">
    <property type="entry name" value="PRK05578.1"/>
    <property type="match status" value="1"/>
</dbReference>
<keyword evidence="18" id="KW-1185">Reference proteome</keyword>
<feature type="active site" description="Proton donor" evidence="12">
    <location>
        <position position="63"/>
    </location>
</feature>
<evidence type="ECO:0000313" key="18">
    <source>
        <dbReference type="Proteomes" id="UP000654482"/>
    </source>
</evidence>
<evidence type="ECO:0000259" key="16">
    <source>
        <dbReference type="PROSITE" id="PS51747"/>
    </source>
</evidence>
<dbReference type="EC" id="3.5.4.5" evidence="4 15"/>
<dbReference type="AlphaFoldDB" id="A0A8J7AMJ0"/>
<keyword evidence="8 14" id="KW-0862">Zinc</keyword>
<comment type="catalytic activity">
    <reaction evidence="10 15">
        <text>2'-deoxycytidine + H2O + H(+) = 2'-deoxyuridine + NH4(+)</text>
        <dbReference type="Rhea" id="RHEA:13433"/>
        <dbReference type="ChEBI" id="CHEBI:15377"/>
        <dbReference type="ChEBI" id="CHEBI:15378"/>
        <dbReference type="ChEBI" id="CHEBI:15698"/>
        <dbReference type="ChEBI" id="CHEBI:16450"/>
        <dbReference type="ChEBI" id="CHEBI:28938"/>
        <dbReference type="EC" id="3.5.4.5"/>
    </reaction>
</comment>
<dbReference type="SUPFAM" id="SSF53927">
    <property type="entry name" value="Cytidine deaminase-like"/>
    <property type="match status" value="1"/>
</dbReference>